<feature type="domain" description="PA14" evidence="6">
    <location>
        <begin position="183"/>
        <end position="329"/>
    </location>
</feature>
<evidence type="ECO:0000256" key="4">
    <source>
        <dbReference type="SAM" id="MobiDB-lite"/>
    </source>
</evidence>
<dbReference type="PROSITE" id="PS51820">
    <property type="entry name" value="PA14"/>
    <property type="match status" value="1"/>
</dbReference>
<evidence type="ECO:0000256" key="1">
    <source>
        <dbReference type="ARBA" id="ARBA00008709"/>
    </source>
</evidence>
<evidence type="ECO:0000256" key="3">
    <source>
        <dbReference type="ARBA" id="ARBA00023180"/>
    </source>
</evidence>
<feature type="compositionally biased region" description="Low complexity" evidence="4">
    <location>
        <begin position="31"/>
        <end position="73"/>
    </location>
</feature>
<dbReference type="InterPro" id="IPR051154">
    <property type="entry name" value="Prespore-cell_inducing_factor"/>
</dbReference>
<evidence type="ECO:0000313" key="8">
    <source>
        <dbReference type="Proteomes" id="UP001164459"/>
    </source>
</evidence>
<name>A0ABY7GXM8_9BACT</name>
<keyword evidence="8" id="KW-1185">Reference proteome</keyword>
<dbReference type="PANTHER" id="PTHR31137">
    <property type="entry name" value="PROTEIN PSIB-RELATED-RELATED"/>
    <property type="match status" value="1"/>
</dbReference>
<dbReference type="RefSeq" id="WP_269034060.1">
    <property type="nucleotide sequence ID" value="NZ_CP114040.1"/>
</dbReference>
<evidence type="ECO:0000259" key="6">
    <source>
        <dbReference type="PROSITE" id="PS51820"/>
    </source>
</evidence>
<dbReference type="InterPro" id="IPR037524">
    <property type="entry name" value="PA14/GLEYA"/>
</dbReference>
<gene>
    <name evidence="7" type="ORF">O0S08_36415</name>
</gene>
<proteinExistence type="inferred from homology"/>
<feature type="signal peptide" evidence="5">
    <location>
        <begin position="1"/>
        <end position="25"/>
    </location>
</feature>
<feature type="region of interest" description="Disordered" evidence="4">
    <location>
        <begin position="20"/>
        <end position="109"/>
    </location>
</feature>
<reference evidence="7" key="1">
    <citation type="submission" date="2022-11" db="EMBL/GenBank/DDBJ databases">
        <title>Minimal conservation of predation-associated metabolite biosynthetic gene clusters underscores biosynthetic potential of Myxococcota including descriptions for ten novel species: Archangium lansinium sp. nov., Myxococcus landrumus sp. nov., Nannocystis bai.</title>
        <authorList>
            <person name="Ahearne A."/>
            <person name="Stevens C."/>
            <person name="Dowd S."/>
        </authorList>
    </citation>
    <scope>NUCLEOTIDE SEQUENCE</scope>
    <source>
        <strain evidence="7">Fl3</strain>
    </source>
</reference>
<dbReference type="NCBIfam" id="TIGR02148">
    <property type="entry name" value="Fibro_Slime"/>
    <property type="match status" value="1"/>
</dbReference>
<organism evidence="7 8">
    <name type="scientific">Nannocystis punicea</name>
    <dbReference type="NCBI Taxonomy" id="2995304"/>
    <lineage>
        <taxon>Bacteria</taxon>
        <taxon>Pseudomonadati</taxon>
        <taxon>Myxococcota</taxon>
        <taxon>Polyangia</taxon>
        <taxon>Nannocystales</taxon>
        <taxon>Nannocystaceae</taxon>
        <taxon>Nannocystis</taxon>
    </lineage>
</organism>
<evidence type="ECO:0000313" key="7">
    <source>
        <dbReference type="EMBL" id="WAS91698.1"/>
    </source>
</evidence>
<dbReference type="Pfam" id="PF07691">
    <property type="entry name" value="PA14"/>
    <property type="match status" value="1"/>
</dbReference>
<sequence length="329" mass="34310">MPLDLPVRRLATSVALALASTSACGVDPPDASATSPWASAGSSAGDSDTQDSTTTGDGDASSSTTGGAPGSDAVTGPVDSTTSGTGADVEPTTTAPSDPTTGGMSDEPTNCEALRVTYRDFMPMHPDFGCHMAGKGARPGLVMSALGADHKPVLDPNPPPPPKQWKGDEPQITSEQTFAEWYNTTGGVNLEIAGELALTEIEPGLWSFASSEFYPLTDQGFGNNVTPNWDGDTYPDRNGAFTTEIHTTFVYEPGQQFSFSGDDDVWIFIDGELALDLGGLHSSVKATIDLDDLGLAPGAVYSLDAFHAERCDSGSNFRIDTSIACFIPQ</sequence>
<dbReference type="EMBL" id="CP114040">
    <property type="protein sequence ID" value="WAS91698.1"/>
    <property type="molecule type" value="Genomic_DNA"/>
</dbReference>
<dbReference type="Proteomes" id="UP001164459">
    <property type="component" value="Chromosome"/>
</dbReference>
<protein>
    <submittedName>
        <fullName evidence="7">Fibro-slime domain-containing protein</fullName>
    </submittedName>
</protein>
<evidence type="ECO:0000256" key="2">
    <source>
        <dbReference type="ARBA" id="ARBA00022729"/>
    </source>
</evidence>
<dbReference type="InterPro" id="IPR011658">
    <property type="entry name" value="PA14_dom"/>
</dbReference>
<keyword evidence="2 5" id="KW-0732">Signal</keyword>
<comment type="similarity">
    <text evidence="1">Belongs to the prespore-cell-inducing factor family.</text>
</comment>
<evidence type="ECO:0000256" key="5">
    <source>
        <dbReference type="SAM" id="SignalP"/>
    </source>
</evidence>
<accession>A0ABY7GXM8</accession>
<feature type="compositionally biased region" description="Polar residues" evidence="4">
    <location>
        <begin position="78"/>
        <end position="103"/>
    </location>
</feature>
<keyword evidence="3" id="KW-0325">Glycoprotein</keyword>
<feature type="chain" id="PRO_5045543952" evidence="5">
    <location>
        <begin position="26"/>
        <end position="329"/>
    </location>
</feature>
<dbReference type="InterPro" id="IPR011874">
    <property type="entry name" value="Fibro_Slime"/>
</dbReference>